<dbReference type="PANTHER" id="PTHR11803">
    <property type="entry name" value="2-IMINOBUTANOATE/2-IMINOPROPANOATE DEAMINASE RIDA"/>
    <property type="match status" value="1"/>
</dbReference>
<organism evidence="1 2">
    <name type="scientific">Ferviditalea candida</name>
    <dbReference type="NCBI Taxonomy" id="3108399"/>
    <lineage>
        <taxon>Bacteria</taxon>
        <taxon>Bacillati</taxon>
        <taxon>Bacillota</taxon>
        <taxon>Bacilli</taxon>
        <taxon>Bacillales</taxon>
        <taxon>Paenibacillaceae</taxon>
        <taxon>Ferviditalea</taxon>
    </lineage>
</organism>
<dbReference type="RefSeq" id="WP_371756084.1">
    <property type="nucleotide sequence ID" value="NZ_JAYJLD010000061.1"/>
</dbReference>
<reference evidence="1" key="1">
    <citation type="submission" date="2023-12" db="EMBL/GenBank/DDBJ databases">
        <title>Fervidustalea candida gen. nov., sp. nov., a novel member of the family Paenibacillaceae isolated from a geothermal area.</title>
        <authorList>
            <person name="Li W.-J."/>
            <person name="Jiao J.-Y."/>
            <person name="Chen Y."/>
        </authorList>
    </citation>
    <scope>NUCLEOTIDE SEQUENCE</scope>
    <source>
        <strain evidence="1">SYSU GA230002</strain>
    </source>
</reference>
<dbReference type="Pfam" id="PF01042">
    <property type="entry name" value="Ribonuc_L-PSP"/>
    <property type="match status" value="1"/>
</dbReference>
<dbReference type="CDD" id="cd00448">
    <property type="entry name" value="YjgF_YER057c_UK114_family"/>
    <property type="match status" value="1"/>
</dbReference>
<gene>
    <name evidence="1" type="ORF">VF724_20305</name>
</gene>
<dbReference type="EC" id="3.5.-.-" evidence="1"/>
<dbReference type="Gene3D" id="3.30.1330.40">
    <property type="entry name" value="RutC-like"/>
    <property type="match status" value="1"/>
</dbReference>
<sequence length="130" mass="14592">MNRRKSIEIEGVNHGTTPIPQGAKIDRFVFSSAIAGIDPDTGEIPEDPAKQVELVFRHVRSFMENAGGTPDDIGKMTVYLQDEQYRDLVNQEWVKMFPDAESRPARHSTVTNLRRGALVQVEITAVLRES</sequence>
<keyword evidence="2" id="KW-1185">Reference proteome</keyword>
<protein>
    <submittedName>
        <fullName evidence="1">RidA family protein</fullName>
        <ecNumber evidence="1">3.5.-.-</ecNumber>
    </submittedName>
</protein>
<dbReference type="EMBL" id="JAYJLD010000061">
    <property type="protein sequence ID" value="MEB3103959.1"/>
    <property type="molecule type" value="Genomic_DNA"/>
</dbReference>
<dbReference type="InterPro" id="IPR006175">
    <property type="entry name" value="YjgF/YER057c/UK114"/>
</dbReference>
<evidence type="ECO:0000313" key="2">
    <source>
        <dbReference type="Proteomes" id="UP001310386"/>
    </source>
</evidence>
<accession>A0ABU5ZN69</accession>
<name>A0ABU5ZN69_9BACL</name>
<dbReference type="Proteomes" id="UP001310386">
    <property type="component" value="Unassembled WGS sequence"/>
</dbReference>
<proteinExistence type="predicted"/>
<dbReference type="SUPFAM" id="SSF55298">
    <property type="entry name" value="YjgF-like"/>
    <property type="match status" value="1"/>
</dbReference>
<dbReference type="InterPro" id="IPR035959">
    <property type="entry name" value="RutC-like_sf"/>
</dbReference>
<dbReference type="PANTHER" id="PTHR11803:SF39">
    <property type="entry name" value="2-IMINOBUTANOATE_2-IMINOPROPANOATE DEAMINASE"/>
    <property type="match status" value="1"/>
</dbReference>
<dbReference type="GO" id="GO:0016787">
    <property type="term" value="F:hydrolase activity"/>
    <property type="evidence" value="ECO:0007669"/>
    <property type="project" value="UniProtKB-KW"/>
</dbReference>
<keyword evidence="1" id="KW-0378">Hydrolase</keyword>
<evidence type="ECO:0000313" key="1">
    <source>
        <dbReference type="EMBL" id="MEB3103959.1"/>
    </source>
</evidence>
<comment type="caution">
    <text evidence="1">The sequence shown here is derived from an EMBL/GenBank/DDBJ whole genome shotgun (WGS) entry which is preliminary data.</text>
</comment>